<evidence type="ECO:0000313" key="4">
    <source>
        <dbReference type="Proteomes" id="UP000094444"/>
    </source>
</evidence>
<dbReference type="AlphaFoldDB" id="A0A2P5HTB9"/>
<feature type="region of interest" description="Disordered" evidence="1">
    <location>
        <begin position="1"/>
        <end position="26"/>
    </location>
</feature>
<dbReference type="OrthoDB" id="5031542at2759"/>
<dbReference type="STRING" id="158607.A0A2P5HTB9"/>
<feature type="domain" description="C2H2-type" evidence="2">
    <location>
        <begin position="772"/>
        <end position="797"/>
    </location>
</feature>
<dbReference type="SMART" id="SM00355">
    <property type="entry name" value="ZnF_C2H2"/>
    <property type="match status" value="4"/>
</dbReference>
<feature type="domain" description="C2H2-type" evidence="2">
    <location>
        <begin position="854"/>
        <end position="881"/>
    </location>
</feature>
<protein>
    <recommendedName>
        <fullName evidence="2">C2H2-type domain-containing protein</fullName>
    </recommendedName>
</protein>
<evidence type="ECO:0000256" key="1">
    <source>
        <dbReference type="SAM" id="MobiDB-lite"/>
    </source>
</evidence>
<name>A0A2P5HTB9_DIAHE</name>
<evidence type="ECO:0000313" key="3">
    <source>
        <dbReference type="EMBL" id="POS73494.1"/>
    </source>
</evidence>
<evidence type="ECO:0000259" key="2">
    <source>
        <dbReference type="SMART" id="SM00355"/>
    </source>
</evidence>
<comment type="caution">
    <text evidence="3">The sequence shown here is derived from an EMBL/GenBank/DDBJ whole genome shotgun (WGS) entry which is preliminary data.</text>
</comment>
<accession>A0A2P5HTB9</accession>
<gene>
    <name evidence="3" type="ORF">DHEL01_v208116</name>
</gene>
<feature type="domain" description="C2H2-type" evidence="2">
    <location>
        <begin position="741"/>
        <end position="767"/>
    </location>
</feature>
<dbReference type="EMBL" id="MAVT02000789">
    <property type="protein sequence ID" value="POS73494.1"/>
    <property type="molecule type" value="Genomic_DNA"/>
</dbReference>
<proteinExistence type="predicted"/>
<organism evidence="3 4">
    <name type="scientific">Diaporthe helianthi</name>
    <dbReference type="NCBI Taxonomy" id="158607"/>
    <lineage>
        <taxon>Eukaryota</taxon>
        <taxon>Fungi</taxon>
        <taxon>Dikarya</taxon>
        <taxon>Ascomycota</taxon>
        <taxon>Pezizomycotina</taxon>
        <taxon>Sordariomycetes</taxon>
        <taxon>Sordariomycetidae</taxon>
        <taxon>Diaporthales</taxon>
        <taxon>Diaporthaceae</taxon>
        <taxon>Diaporthe</taxon>
    </lineage>
</organism>
<feature type="compositionally biased region" description="Acidic residues" evidence="1">
    <location>
        <begin position="1"/>
        <end position="19"/>
    </location>
</feature>
<sequence>MDDVQDPDFDSSELEFTSDEELHQPARRMVGQASIEKIIADSAKDRVSSKKTVKKLELHRRAPMSNYATSLWVTRFEAYREQTLRQSLDKPFTGDDLIRFMDSIIGKIQPRMNKPAPNLNVITTGYKLILQYGIFRWSVADGFKFTAHDALRLKSFTIQAVKEKRLLRGTWSEKTWTGFVTVSRLVRVFLDHNVRFGTWSFDLVVAKCLSVVLVSSLACRTGDVSLSNQYRGAEYLHYKHIELFLDDGARGDGRPPRFQDLRAIITLEYCKNHKDEPGENLIRYFQPLDFQSIYVCPIALLLVHALRNGLVYGTTLAQVLARAAARPDLHVEWKYPMRPVLTAFTRKPTRCDLDTVANTAQVLHTIKLMGLISGMLSRAYGHSLRIGGIRDQAYTSRKRAKKGGGSTAALPLPSADENRRFAGHTHRAMQDGGGGPHHRREPEFAVGGGGEGYWDMLQKPLQADEIQAYVDEFKPGRELASLTRGERKTMKDRIQRNRIAALGAEPASGRVAAAAAAPVIGGVFDEDPEFLSNIDPALLGEEDLASIPLPDGHLEALRDAVIPNGAGSQGVDDDGGVVEDRMQAFADSMALGGPATQSNDDIEEAARVLLSQDDDEKRPGDRTASNSYAEWIDGYARHNVVSSRQFALAWARSSKAAEQLSFEESLGNVSVRGNSRDEPTPYIFYCKKTEGCTYTSIQKDTMRIHQLGCRPEVVEKAKAKAEADAEDEGDEAEGGGSTTVLKCPRSNCAFKTLGGNKSLNRHISQKHDYVPKECDNCDDGVIYQTSNDLERHKKKTHRRSWPAACLFPGCPRTDTFSLESTLVRHLMKHHGLTTPAAWNLYLPPLPEKKVWVSQKCIVDTCSSQVSFVRKNVMVAHLRNVHKMDLAQAQELVERKARMETIVPKLGGSGTNNIPFRPEKKV</sequence>
<dbReference type="Gene3D" id="3.30.160.60">
    <property type="entry name" value="Classic Zinc Finger"/>
    <property type="match status" value="1"/>
</dbReference>
<keyword evidence="4" id="KW-1185">Reference proteome</keyword>
<dbReference type="InParanoid" id="A0A2P5HTB9"/>
<feature type="domain" description="C2H2-type" evidence="2">
    <location>
        <begin position="803"/>
        <end position="829"/>
    </location>
</feature>
<dbReference type="InterPro" id="IPR013087">
    <property type="entry name" value="Znf_C2H2_type"/>
</dbReference>
<reference evidence="3" key="1">
    <citation type="submission" date="2017-09" db="EMBL/GenBank/DDBJ databases">
        <title>Polyketide synthases of a Diaporthe helianthi virulent isolate.</title>
        <authorList>
            <person name="Baroncelli R."/>
        </authorList>
    </citation>
    <scope>NUCLEOTIDE SEQUENCE [LARGE SCALE GENOMIC DNA]</scope>
    <source>
        <strain evidence="3">7/96</strain>
    </source>
</reference>
<dbReference type="Proteomes" id="UP000094444">
    <property type="component" value="Unassembled WGS sequence"/>
</dbReference>